<evidence type="ECO:0000256" key="2">
    <source>
        <dbReference type="ARBA" id="ARBA00022692"/>
    </source>
</evidence>
<evidence type="ECO:0000256" key="5">
    <source>
        <dbReference type="SAM" id="Phobius"/>
    </source>
</evidence>
<evidence type="ECO:0000256" key="4">
    <source>
        <dbReference type="ARBA" id="ARBA00023136"/>
    </source>
</evidence>
<dbReference type="KEGG" id="csto:CGC58_11010"/>
<feature type="transmembrane region" description="Helical" evidence="5">
    <location>
        <begin position="353"/>
        <end position="370"/>
    </location>
</feature>
<keyword evidence="3 5" id="KW-1133">Transmembrane helix</keyword>
<name>A0A250G1Z1_9FLAO</name>
<dbReference type="EMBL" id="CP022387">
    <property type="protein sequence ID" value="ATA90207.1"/>
    <property type="molecule type" value="Genomic_DNA"/>
</dbReference>
<dbReference type="AlphaFoldDB" id="A0A250G1Z1"/>
<feature type="transmembrane region" description="Helical" evidence="5">
    <location>
        <begin position="448"/>
        <end position="475"/>
    </location>
</feature>
<feature type="transmembrane region" description="Helical" evidence="5">
    <location>
        <begin position="610"/>
        <end position="638"/>
    </location>
</feature>
<gene>
    <name evidence="6" type="ORF">CGC58_11010</name>
</gene>
<feature type="transmembrane region" description="Helical" evidence="5">
    <location>
        <begin position="496"/>
        <end position="518"/>
    </location>
</feature>
<proteinExistence type="predicted"/>
<dbReference type="OrthoDB" id="5688397at2"/>
<dbReference type="InterPro" id="IPR023271">
    <property type="entry name" value="Aquaporin-like"/>
</dbReference>
<evidence type="ECO:0000256" key="3">
    <source>
        <dbReference type="ARBA" id="ARBA00022989"/>
    </source>
</evidence>
<dbReference type="GO" id="GO:0016020">
    <property type="term" value="C:membrane"/>
    <property type="evidence" value="ECO:0007669"/>
    <property type="project" value="UniProtKB-SubCell"/>
</dbReference>
<dbReference type="RefSeq" id="WP_095896751.1">
    <property type="nucleotide sequence ID" value="NZ_BOPJ01000015.1"/>
</dbReference>
<protein>
    <submittedName>
        <fullName evidence="6">Recombinase</fullName>
    </submittedName>
</protein>
<sequence length="680" mass="78003">MLTIKRNHQSICEIFEKYMSTTEYEDIDFIFDLVYYHRAKYTKKTPVVRIDELLSEIRNDKAKADFLTQKLYSVFSKKEKTNLLTDAGLLSSVSFFRELRRRLSHQLIPDQPSHNSIQYVLNQIFYKSSDSVWLQSVPMEDWHSLFDVLSLPTFYDDSKDKATSKEILLSMMILSQRMGGFALQTDVMRMVPEYSSLESPFIAIDEELNAIHRNMEAKNKAYLDMEEYKLDYKQLNILSEQCENFVEQAVNNTSKYGISFSVNQTLLLIRQQIRRIRKLYNFLFISSEEEKRTKTIQFYLSLVKTNAKKNNVRKLINDSVYNITYEITNYTGKTGEHYITSGSKEYFTMFRTALWGGVVVGFMCLAKLFLSKLDTSEFIYALNYSLNYAIGFVVIYLVGATLATKQPAMTASTIAKTLENLNTNDKKKKEKQYSEFSALFTRLFRSQFIAFAGNVLAAFPVSLLLIWGLFYLTGYNLAESKSDKLLAELDIRQTPVFLHSCIAGVFLFLSGIIAGNVASVNNFNNFYYRLSEHPVLKGVFGKEKMVKISGWMQKKWPGIISNVWFGFFMGCTGVVGTFLGLDLDIRHITFASGSLALGLFGAGFNVTLNILIWTIIGIFIIGFGNFIVSFSLSLWIALRSREVPLYELKNLTKSVWVRFKQNPMAFFLPVGNGDIDSQKQ</sequence>
<dbReference type="Pfam" id="PF10136">
    <property type="entry name" value="SpecificRecomb"/>
    <property type="match status" value="1"/>
</dbReference>
<accession>A0A250G1Z1</accession>
<feature type="transmembrane region" description="Helical" evidence="5">
    <location>
        <begin position="588"/>
        <end position="604"/>
    </location>
</feature>
<evidence type="ECO:0000256" key="1">
    <source>
        <dbReference type="ARBA" id="ARBA00004141"/>
    </source>
</evidence>
<feature type="transmembrane region" description="Helical" evidence="5">
    <location>
        <begin position="382"/>
        <end position="403"/>
    </location>
</feature>
<keyword evidence="2 5" id="KW-0812">Transmembrane</keyword>
<evidence type="ECO:0000313" key="6">
    <source>
        <dbReference type="EMBL" id="ATA90207.1"/>
    </source>
</evidence>
<keyword evidence="4 5" id="KW-0472">Membrane</keyword>
<feature type="transmembrane region" description="Helical" evidence="5">
    <location>
        <begin position="559"/>
        <end position="581"/>
    </location>
</feature>
<dbReference type="Gene3D" id="1.20.1080.10">
    <property type="entry name" value="Glycerol uptake facilitator protein"/>
    <property type="match status" value="1"/>
</dbReference>
<dbReference type="InterPro" id="IPR011385">
    <property type="entry name" value="Site-sp_rcmbase"/>
</dbReference>
<organism evidence="6 7">
    <name type="scientific">Capnocytophaga stomatis</name>
    <dbReference type="NCBI Taxonomy" id="1848904"/>
    <lineage>
        <taxon>Bacteria</taxon>
        <taxon>Pseudomonadati</taxon>
        <taxon>Bacteroidota</taxon>
        <taxon>Flavobacteriia</taxon>
        <taxon>Flavobacteriales</taxon>
        <taxon>Flavobacteriaceae</taxon>
        <taxon>Capnocytophaga</taxon>
    </lineage>
</organism>
<dbReference type="PIRSF" id="PIRSF015380">
    <property type="entry name" value="Site-sp_rcmb"/>
    <property type="match status" value="1"/>
</dbReference>
<evidence type="ECO:0000313" key="7">
    <source>
        <dbReference type="Proteomes" id="UP000217348"/>
    </source>
</evidence>
<reference evidence="7" key="1">
    <citation type="submission" date="2017-06" db="EMBL/GenBank/DDBJ databases">
        <title>Capnocytophaga spp. assemblies.</title>
        <authorList>
            <person name="Gulvik C.A."/>
        </authorList>
    </citation>
    <scope>NUCLEOTIDE SEQUENCE [LARGE SCALE GENOMIC DNA]</scope>
    <source>
        <strain evidence="7">H2177</strain>
    </source>
</reference>
<dbReference type="Proteomes" id="UP000217348">
    <property type="component" value="Chromosome"/>
</dbReference>
<comment type="subcellular location">
    <subcellularLocation>
        <location evidence="1">Membrane</location>
        <topology evidence="1">Multi-pass membrane protein</topology>
    </subcellularLocation>
</comment>